<dbReference type="EMBL" id="JARJLG010000337">
    <property type="protein sequence ID" value="KAJ7716039.1"/>
    <property type="molecule type" value="Genomic_DNA"/>
</dbReference>
<feature type="compositionally biased region" description="Polar residues" evidence="1">
    <location>
        <begin position="1"/>
        <end position="24"/>
    </location>
</feature>
<proteinExistence type="predicted"/>
<evidence type="ECO:0000313" key="2">
    <source>
        <dbReference type="EMBL" id="KAJ7716039.1"/>
    </source>
</evidence>
<keyword evidence="3" id="KW-1185">Reference proteome</keyword>
<accession>A0AAD7HAS3</accession>
<organism evidence="2 3">
    <name type="scientific">Mycena maculata</name>
    <dbReference type="NCBI Taxonomy" id="230809"/>
    <lineage>
        <taxon>Eukaryota</taxon>
        <taxon>Fungi</taxon>
        <taxon>Dikarya</taxon>
        <taxon>Basidiomycota</taxon>
        <taxon>Agaricomycotina</taxon>
        <taxon>Agaricomycetes</taxon>
        <taxon>Agaricomycetidae</taxon>
        <taxon>Agaricales</taxon>
        <taxon>Marasmiineae</taxon>
        <taxon>Mycenaceae</taxon>
        <taxon>Mycena</taxon>
    </lineage>
</organism>
<feature type="region of interest" description="Disordered" evidence="1">
    <location>
        <begin position="1"/>
        <end position="71"/>
    </location>
</feature>
<comment type="caution">
    <text evidence="2">The sequence shown here is derived from an EMBL/GenBank/DDBJ whole genome shotgun (WGS) entry which is preliminary data.</text>
</comment>
<dbReference type="AlphaFoldDB" id="A0AAD7HAS3"/>
<gene>
    <name evidence="2" type="ORF">DFH07DRAFT_785482</name>
</gene>
<evidence type="ECO:0000256" key="1">
    <source>
        <dbReference type="SAM" id="MobiDB-lite"/>
    </source>
</evidence>
<protein>
    <submittedName>
        <fullName evidence="2">Uncharacterized protein</fullName>
    </submittedName>
</protein>
<sequence length="124" mass="13384">MSHTVTTSGPDDAGPSNTSNTSTIFPRHTVLTSTPAVPGSGPGPSTPPIRKSQSPSDVDPDQDERSTWIKVQDDEPTFIINPDQSLSFPALVALSNPILHENVSSFAWHQENIIFQVPTVMPEH</sequence>
<evidence type="ECO:0000313" key="3">
    <source>
        <dbReference type="Proteomes" id="UP001215280"/>
    </source>
</evidence>
<feature type="non-terminal residue" evidence="2">
    <location>
        <position position="124"/>
    </location>
</feature>
<dbReference type="Proteomes" id="UP001215280">
    <property type="component" value="Unassembled WGS sequence"/>
</dbReference>
<reference evidence="2" key="1">
    <citation type="submission" date="2023-03" db="EMBL/GenBank/DDBJ databases">
        <title>Massive genome expansion in bonnet fungi (Mycena s.s.) driven by repeated elements and novel gene families across ecological guilds.</title>
        <authorList>
            <consortium name="Lawrence Berkeley National Laboratory"/>
            <person name="Harder C.B."/>
            <person name="Miyauchi S."/>
            <person name="Viragh M."/>
            <person name="Kuo A."/>
            <person name="Thoen E."/>
            <person name="Andreopoulos B."/>
            <person name="Lu D."/>
            <person name="Skrede I."/>
            <person name="Drula E."/>
            <person name="Henrissat B."/>
            <person name="Morin E."/>
            <person name="Kohler A."/>
            <person name="Barry K."/>
            <person name="LaButti K."/>
            <person name="Morin E."/>
            <person name="Salamov A."/>
            <person name="Lipzen A."/>
            <person name="Mereny Z."/>
            <person name="Hegedus B."/>
            <person name="Baldrian P."/>
            <person name="Stursova M."/>
            <person name="Weitz H."/>
            <person name="Taylor A."/>
            <person name="Grigoriev I.V."/>
            <person name="Nagy L.G."/>
            <person name="Martin F."/>
            <person name="Kauserud H."/>
        </authorList>
    </citation>
    <scope>NUCLEOTIDE SEQUENCE</scope>
    <source>
        <strain evidence="2">CBHHK188m</strain>
    </source>
</reference>
<name>A0AAD7HAS3_9AGAR</name>